<evidence type="ECO:0000256" key="1">
    <source>
        <dbReference type="SAM" id="SignalP"/>
    </source>
</evidence>
<feature type="chain" id="PRO_5039083544" evidence="1">
    <location>
        <begin position="21"/>
        <end position="156"/>
    </location>
</feature>
<protein>
    <submittedName>
        <fullName evidence="2">Uncharacterized protein</fullName>
    </submittedName>
</protein>
<feature type="signal peptide" evidence="1">
    <location>
        <begin position="1"/>
        <end position="20"/>
    </location>
</feature>
<keyword evidence="3" id="KW-1185">Reference proteome</keyword>
<keyword evidence="1" id="KW-0732">Signal</keyword>
<accession>A0A849HPM6</accession>
<proteinExistence type="predicted"/>
<name>A0A849HPM6_9MICO</name>
<evidence type="ECO:0000313" key="3">
    <source>
        <dbReference type="Proteomes" id="UP000588586"/>
    </source>
</evidence>
<comment type="caution">
    <text evidence="2">The sequence shown here is derived from an EMBL/GenBank/DDBJ whole genome shotgun (WGS) entry which is preliminary data.</text>
</comment>
<dbReference type="AlphaFoldDB" id="A0A849HPM6"/>
<gene>
    <name evidence="2" type="ORF">HJG52_11135</name>
</gene>
<dbReference type="Proteomes" id="UP000588586">
    <property type="component" value="Unassembled WGS sequence"/>
</dbReference>
<dbReference type="RefSeq" id="WP_171243651.1">
    <property type="nucleotide sequence ID" value="NZ_JABEPQ010000002.1"/>
</dbReference>
<dbReference type="PROSITE" id="PS51257">
    <property type="entry name" value="PROKAR_LIPOPROTEIN"/>
    <property type="match status" value="1"/>
</dbReference>
<organism evidence="2 3">
    <name type="scientific">Knoellia koreensis</name>
    <dbReference type="NCBI Taxonomy" id="2730921"/>
    <lineage>
        <taxon>Bacteria</taxon>
        <taxon>Bacillati</taxon>
        <taxon>Actinomycetota</taxon>
        <taxon>Actinomycetes</taxon>
        <taxon>Micrococcales</taxon>
        <taxon>Intrasporangiaceae</taxon>
        <taxon>Knoellia</taxon>
    </lineage>
</organism>
<reference evidence="2 3" key="1">
    <citation type="submission" date="2020-04" db="EMBL/GenBank/DDBJ databases">
        <title>Knoellia sp. isolate from air conditioner.</title>
        <authorList>
            <person name="Chea S."/>
            <person name="Kim D.-U."/>
        </authorList>
    </citation>
    <scope>NUCLEOTIDE SEQUENCE [LARGE SCALE GENOMIC DNA]</scope>
    <source>
        <strain evidence="2 3">DB2414S</strain>
    </source>
</reference>
<dbReference type="EMBL" id="JABEPQ010000002">
    <property type="protein sequence ID" value="NNM46557.1"/>
    <property type="molecule type" value="Genomic_DNA"/>
</dbReference>
<evidence type="ECO:0000313" key="2">
    <source>
        <dbReference type="EMBL" id="NNM46557.1"/>
    </source>
</evidence>
<sequence length="156" mass="16039">MPRSPVLVASGLLVGAAALAGCAEKAPDIPAVSSTTAEPVAQYPITIYRSGGVAGFQDELRISSDGSVAATSRKPILECRLDADGLRLLNRAASRIRPSDLPTDAPATTSDALTVTVVAGAGVVSIDDERMAEAKPVIDQLLADVNSPEGQRKICT</sequence>